<dbReference type="Proteomes" id="UP001063166">
    <property type="component" value="Unassembled WGS sequence"/>
</dbReference>
<dbReference type="SUPFAM" id="SSF54695">
    <property type="entry name" value="POZ domain"/>
    <property type="match status" value="1"/>
</dbReference>
<organism evidence="2 3">
    <name type="scientific">Lyophyllum shimeji</name>
    <name type="common">Hon-shimeji</name>
    <name type="synonym">Tricholoma shimeji</name>
    <dbReference type="NCBI Taxonomy" id="47721"/>
    <lineage>
        <taxon>Eukaryota</taxon>
        <taxon>Fungi</taxon>
        <taxon>Dikarya</taxon>
        <taxon>Basidiomycota</taxon>
        <taxon>Agaricomycotina</taxon>
        <taxon>Agaricomycetes</taxon>
        <taxon>Agaricomycetidae</taxon>
        <taxon>Agaricales</taxon>
        <taxon>Tricholomatineae</taxon>
        <taxon>Lyophyllaceae</taxon>
        <taxon>Lyophyllum</taxon>
    </lineage>
</organism>
<dbReference type="OrthoDB" id="2593747at2759"/>
<feature type="domain" description="BTB" evidence="1">
    <location>
        <begin position="27"/>
        <end position="93"/>
    </location>
</feature>
<proteinExistence type="predicted"/>
<dbReference type="InterPro" id="IPR011333">
    <property type="entry name" value="SKP1/BTB/POZ_sf"/>
</dbReference>
<comment type="caution">
    <text evidence="2">The sequence shown here is derived from an EMBL/GenBank/DDBJ whole genome shotgun (WGS) entry which is preliminary data.</text>
</comment>
<dbReference type="PROSITE" id="PS50097">
    <property type="entry name" value="BTB"/>
    <property type="match status" value="1"/>
</dbReference>
<name>A0A9P3US57_LYOSH</name>
<accession>A0A9P3US57</accession>
<dbReference type="InterPro" id="IPR000210">
    <property type="entry name" value="BTB/POZ_dom"/>
</dbReference>
<reference evidence="2" key="1">
    <citation type="submission" date="2022-07" db="EMBL/GenBank/DDBJ databases">
        <title>The genome of Lyophyllum shimeji provides insight into the initial evolution of ectomycorrhizal fungal genome.</title>
        <authorList>
            <person name="Kobayashi Y."/>
            <person name="Shibata T."/>
            <person name="Hirakawa H."/>
            <person name="Shigenobu S."/>
            <person name="Nishiyama T."/>
            <person name="Yamada A."/>
            <person name="Hasebe M."/>
            <person name="Kawaguchi M."/>
        </authorList>
    </citation>
    <scope>NUCLEOTIDE SEQUENCE</scope>
    <source>
        <strain evidence="2">AT787</strain>
    </source>
</reference>
<gene>
    <name evidence="2" type="ORF">LshimejAT787_0900710</name>
</gene>
<sequence>MPEPSSTKSSTPVESKAFPHDEEYYMENIVFLVEGYLFSVPRYYFAHASDIFWSTFSLPPGDGKTQEGSSDSCPFVLEGVSRADFKGLLRVMYPLQMPHLGNDMNLPRKDWIAALKLATMWNFRNIRQLAISKLSLDTGIDPVDKVVLAKEYKVPDWLLAGYHELVKRSTPITPLEAARLGLETTVYLFHVREDVCSSEFAYYSGYKRREDQNFMEQVKKAFKKELKEVEAAHVEYNALPSSYPPVDMTQGK</sequence>
<dbReference type="Gene3D" id="3.30.710.10">
    <property type="entry name" value="Potassium Channel Kv1.1, Chain A"/>
    <property type="match status" value="1"/>
</dbReference>
<keyword evidence="3" id="KW-1185">Reference proteome</keyword>
<evidence type="ECO:0000259" key="1">
    <source>
        <dbReference type="PROSITE" id="PS50097"/>
    </source>
</evidence>
<evidence type="ECO:0000313" key="3">
    <source>
        <dbReference type="Proteomes" id="UP001063166"/>
    </source>
</evidence>
<dbReference type="EMBL" id="BRPK01000009">
    <property type="protein sequence ID" value="GLB40856.1"/>
    <property type="molecule type" value="Genomic_DNA"/>
</dbReference>
<evidence type="ECO:0000313" key="2">
    <source>
        <dbReference type="EMBL" id="GLB40856.1"/>
    </source>
</evidence>
<protein>
    <recommendedName>
        <fullName evidence="1">BTB domain-containing protein</fullName>
    </recommendedName>
</protein>
<dbReference type="AlphaFoldDB" id="A0A9P3US57"/>